<feature type="transmembrane region" description="Helical" evidence="9">
    <location>
        <begin position="123"/>
        <end position="141"/>
    </location>
</feature>
<comment type="similarity">
    <text evidence="1 9 10">Belongs to the peptidase A8 family.</text>
</comment>
<dbReference type="GO" id="GO:0005886">
    <property type="term" value="C:plasma membrane"/>
    <property type="evidence" value="ECO:0007669"/>
    <property type="project" value="UniProtKB-SubCell"/>
</dbReference>
<keyword evidence="6 9" id="KW-0378">Hydrolase</keyword>
<comment type="catalytic activity">
    <reaction evidence="9">
        <text>Release of signal peptides from bacterial membrane prolipoproteins. Hydrolyzes -Xaa-Yaa-Zaa-|-(S,diacylglyceryl)Cys-, in which Xaa is hydrophobic (preferably Leu), and Yaa (Ala or Ser) and Zaa (Gly or Ala) have small, neutral side chains.</text>
        <dbReference type="EC" id="3.4.23.36"/>
    </reaction>
</comment>
<keyword evidence="8 9" id="KW-0472">Membrane</keyword>
<dbReference type="GO" id="GO:0006508">
    <property type="term" value="P:proteolysis"/>
    <property type="evidence" value="ECO:0007669"/>
    <property type="project" value="UniProtKB-KW"/>
</dbReference>
<evidence type="ECO:0000256" key="8">
    <source>
        <dbReference type="ARBA" id="ARBA00023136"/>
    </source>
</evidence>
<comment type="subcellular location">
    <subcellularLocation>
        <location evidence="9">Cell membrane</location>
        <topology evidence="9">Multi-pass membrane protein</topology>
    </subcellularLocation>
</comment>
<dbReference type="PRINTS" id="PR00781">
    <property type="entry name" value="LIPOSIGPTASE"/>
</dbReference>
<dbReference type="HAMAP" id="MF_00161">
    <property type="entry name" value="LspA"/>
    <property type="match status" value="1"/>
</dbReference>
<keyword evidence="4 9" id="KW-0812">Transmembrane</keyword>
<evidence type="ECO:0000256" key="7">
    <source>
        <dbReference type="ARBA" id="ARBA00022989"/>
    </source>
</evidence>
<evidence type="ECO:0000313" key="11">
    <source>
        <dbReference type="EMBL" id="QUI23738.1"/>
    </source>
</evidence>
<proteinExistence type="inferred from homology"/>
<gene>
    <name evidence="9 11" type="primary">lspA</name>
    <name evidence="11" type="ORF">HZI73_16195</name>
</gene>
<keyword evidence="12" id="KW-1185">Reference proteome</keyword>
<evidence type="ECO:0000256" key="3">
    <source>
        <dbReference type="ARBA" id="ARBA00022670"/>
    </source>
</evidence>
<accession>A0A8J8MM11</accession>
<evidence type="ECO:0000313" key="12">
    <source>
        <dbReference type="Proteomes" id="UP000683246"/>
    </source>
</evidence>
<evidence type="ECO:0000256" key="2">
    <source>
        <dbReference type="ARBA" id="ARBA00022475"/>
    </source>
</evidence>
<reference evidence="11" key="1">
    <citation type="submission" date="2020-07" db="EMBL/GenBank/DDBJ databases">
        <title>Vallitalea pronyensis genome.</title>
        <authorList>
            <person name="Postec A."/>
        </authorList>
    </citation>
    <scope>NUCLEOTIDE SEQUENCE</scope>
    <source>
        <strain evidence="11">FatNI3</strain>
    </source>
</reference>
<protein>
    <recommendedName>
        <fullName evidence="9">Lipoprotein signal peptidase</fullName>
        <ecNumber evidence="9">3.4.23.36</ecNumber>
    </recommendedName>
    <alternativeName>
        <fullName evidence="9">Prolipoprotein signal peptidase</fullName>
    </alternativeName>
    <alternativeName>
        <fullName evidence="9">Signal peptidase II</fullName>
        <shortName evidence="9">SPase II</shortName>
    </alternativeName>
</protein>
<dbReference type="PANTHER" id="PTHR33695">
    <property type="entry name" value="LIPOPROTEIN SIGNAL PEPTIDASE"/>
    <property type="match status" value="1"/>
</dbReference>
<dbReference type="GO" id="GO:0004190">
    <property type="term" value="F:aspartic-type endopeptidase activity"/>
    <property type="evidence" value="ECO:0007669"/>
    <property type="project" value="UniProtKB-UniRule"/>
</dbReference>
<keyword evidence="2 9" id="KW-1003">Cell membrane</keyword>
<feature type="active site" evidence="9">
    <location>
        <position position="129"/>
    </location>
</feature>
<comment type="function">
    <text evidence="9">This protein specifically catalyzes the removal of signal peptides from prolipoproteins.</text>
</comment>
<dbReference type="NCBIfam" id="TIGR00077">
    <property type="entry name" value="lspA"/>
    <property type="match status" value="1"/>
</dbReference>
<dbReference type="PANTHER" id="PTHR33695:SF1">
    <property type="entry name" value="LIPOPROTEIN SIGNAL PEPTIDASE"/>
    <property type="match status" value="1"/>
</dbReference>
<dbReference type="Proteomes" id="UP000683246">
    <property type="component" value="Chromosome"/>
</dbReference>
<evidence type="ECO:0000256" key="4">
    <source>
        <dbReference type="ARBA" id="ARBA00022692"/>
    </source>
</evidence>
<evidence type="ECO:0000256" key="10">
    <source>
        <dbReference type="RuleBase" id="RU004181"/>
    </source>
</evidence>
<dbReference type="KEGG" id="vpy:HZI73_16195"/>
<dbReference type="RefSeq" id="WP_212694424.1">
    <property type="nucleotide sequence ID" value="NZ_CP058649.1"/>
</dbReference>
<comment type="pathway">
    <text evidence="9">Protein modification; lipoprotein biosynthesis (signal peptide cleavage).</text>
</comment>
<organism evidence="11 12">
    <name type="scientific">Vallitalea pronyensis</name>
    <dbReference type="NCBI Taxonomy" id="1348613"/>
    <lineage>
        <taxon>Bacteria</taxon>
        <taxon>Bacillati</taxon>
        <taxon>Bacillota</taxon>
        <taxon>Clostridia</taxon>
        <taxon>Lachnospirales</taxon>
        <taxon>Vallitaleaceae</taxon>
        <taxon>Vallitalea</taxon>
    </lineage>
</organism>
<dbReference type="Pfam" id="PF01252">
    <property type="entry name" value="Peptidase_A8"/>
    <property type="match status" value="1"/>
</dbReference>
<keyword evidence="7 9" id="KW-1133">Transmembrane helix</keyword>
<dbReference type="EC" id="3.4.23.36" evidence="9"/>
<evidence type="ECO:0000256" key="9">
    <source>
        <dbReference type="HAMAP-Rule" id="MF_00161"/>
    </source>
</evidence>
<evidence type="ECO:0000256" key="5">
    <source>
        <dbReference type="ARBA" id="ARBA00022750"/>
    </source>
</evidence>
<feature type="transmembrane region" description="Helical" evidence="9">
    <location>
        <begin position="59"/>
        <end position="79"/>
    </location>
</feature>
<dbReference type="EMBL" id="CP058649">
    <property type="protein sequence ID" value="QUI23738.1"/>
    <property type="molecule type" value="Genomic_DNA"/>
</dbReference>
<keyword evidence="3 9" id="KW-0645">Protease</keyword>
<dbReference type="UniPathway" id="UPA00665"/>
<keyword evidence="5 9" id="KW-0064">Aspartyl protease</keyword>
<sequence length="147" mass="16811">MGYLLIAPICFLIDQICKMKAVKEMDHHTDQPILKETIRLKLYYNHGAFLGFLSKQQGLLFVVNIISIVVLIGLSMSYIWIKGHTCLKIGIGFMTGGALSNIWDRLRLKKVVDYFAFKWKPDLIFNLADMFVFIGALLIVISEQKNN</sequence>
<feature type="active site" evidence="9">
    <location>
        <position position="113"/>
    </location>
</feature>
<dbReference type="AlphaFoldDB" id="A0A8J8MM11"/>
<comment type="caution">
    <text evidence="9">Lacks conserved residue(s) required for the propagation of feature annotation.</text>
</comment>
<evidence type="ECO:0000256" key="6">
    <source>
        <dbReference type="ARBA" id="ARBA00022801"/>
    </source>
</evidence>
<dbReference type="InterPro" id="IPR001872">
    <property type="entry name" value="Peptidase_A8"/>
</dbReference>
<name>A0A8J8MM11_9FIRM</name>
<evidence type="ECO:0000256" key="1">
    <source>
        <dbReference type="ARBA" id="ARBA00006139"/>
    </source>
</evidence>
<feature type="transmembrane region" description="Helical" evidence="9">
    <location>
        <begin position="86"/>
        <end position="103"/>
    </location>
</feature>